<sequence>MLTGVKIQQQNIYNMVHSEVYSRCMVLDQLEHGNSTLLSRINRFEAFLDALDYDHIQGSQAIVNRSQLYFKPTTKTASMSATAFPSNSTHNKNRQVVDGSNMSITEPIVPSMKLFSPKELFEIPPNKLDRRGGIRTSRIHQHRSLDRPPESMVSIQDGLCDSVHVGMDDFYSGSNSSVNIHIQLKRDNCGSSTQRSDVGVSFSNLTPRRFTTEQSTEKRTWKPREEIDRDQGKHSANSFGSWDTPTQTSTPKAFKVGTAVDAQQVHEMNESLDVDSPNSEDFSPEFPGRPVSGHQTFDRPVSPIDCRSPSSTPRQELARSVMESSFETIYDLFKVKSKNENTNVHPHPSILDVQGSGSTQFL</sequence>
<protein>
    <submittedName>
        <fullName evidence="2">Uncharacterized protein</fullName>
    </submittedName>
</protein>
<evidence type="ECO:0000313" key="2">
    <source>
        <dbReference type="EMBL" id="TGZ74430.1"/>
    </source>
</evidence>
<feature type="region of interest" description="Disordered" evidence="1">
    <location>
        <begin position="190"/>
        <end position="251"/>
    </location>
</feature>
<dbReference type="Proteomes" id="UP000308267">
    <property type="component" value="Unassembled WGS sequence"/>
</dbReference>
<organism evidence="2 3">
    <name type="scientific">Opisthorchis felineus</name>
    <dbReference type="NCBI Taxonomy" id="147828"/>
    <lineage>
        <taxon>Eukaryota</taxon>
        <taxon>Metazoa</taxon>
        <taxon>Spiralia</taxon>
        <taxon>Lophotrochozoa</taxon>
        <taxon>Platyhelminthes</taxon>
        <taxon>Trematoda</taxon>
        <taxon>Digenea</taxon>
        <taxon>Opisthorchiida</taxon>
        <taxon>Opisthorchiata</taxon>
        <taxon>Opisthorchiidae</taxon>
        <taxon>Opisthorchis</taxon>
    </lineage>
</organism>
<keyword evidence="3" id="KW-1185">Reference proteome</keyword>
<comment type="caution">
    <text evidence="2">The sequence shown here is derived from an EMBL/GenBank/DDBJ whole genome shotgun (WGS) entry which is preliminary data.</text>
</comment>
<dbReference type="EMBL" id="SJOL01001805">
    <property type="protein sequence ID" value="TGZ74430.1"/>
    <property type="molecule type" value="Genomic_DNA"/>
</dbReference>
<evidence type="ECO:0000256" key="1">
    <source>
        <dbReference type="SAM" id="MobiDB-lite"/>
    </source>
</evidence>
<proteinExistence type="predicted"/>
<feature type="compositionally biased region" description="Basic and acidic residues" evidence="1">
    <location>
        <begin position="215"/>
        <end position="233"/>
    </location>
</feature>
<accession>A0A4S2MCU0</accession>
<feature type="compositionally biased region" description="Polar residues" evidence="1">
    <location>
        <begin position="190"/>
        <end position="206"/>
    </location>
</feature>
<dbReference type="AlphaFoldDB" id="A0A4S2MCU0"/>
<gene>
    <name evidence="2" type="ORF">CRM22_000938</name>
</gene>
<name>A0A4S2MCU0_OPIFE</name>
<feature type="region of interest" description="Disordered" evidence="1">
    <location>
        <begin position="340"/>
        <end position="362"/>
    </location>
</feature>
<dbReference type="OrthoDB" id="10299978at2759"/>
<reference evidence="2 3" key="1">
    <citation type="journal article" date="2019" name="BMC Genomics">
        <title>New insights from Opisthorchis felineus genome: update on genomics of the epidemiologically important liver flukes.</title>
        <authorList>
            <person name="Ershov N.I."/>
            <person name="Mordvinov V.A."/>
            <person name="Prokhortchouk E.B."/>
            <person name="Pakharukova M.Y."/>
            <person name="Gunbin K.V."/>
            <person name="Ustyantsev K."/>
            <person name="Genaev M.A."/>
            <person name="Blinov A.G."/>
            <person name="Mazur A."/>
            <person name="Boulygina E."/>
            <person name="Tsygankova S."/>
            <person name="Khrameeva E."/>
            <person name="Chekanov N."/>
            <person name="Fan G."/>
            <person name="Xiao A."/>
            <person name="Zhang H."/>
            <person name="Xu X."/>
            <person name="Yang H."/>
            <person name="Solovyev V."/>
            <person name="Lee S.M."/>
            <person name="Liu X."/>
            <person name="Afonnikov D.A."/>
            <person name="Skryabin K.G."/>
        </authorList>
    </citation>
    <scope>NUCLEOTIDE SEQUENCE [LARGE SCALE GENOMIC DNA]</scope>
    <source>
        <strain evidence="2">AK-0245</strain>
        <tissue evidence="2">Whole organism</tissue>
    </source>
</reference>
<feature type="compositionally biased region" description="Polar residues" evidence="1">
    <location>
        <begin position="234"/>
        <end position="251"/>
    </location>
</feature>
<evidence type="ECO:0000313" key="3">
    <source>
        <dbReference type="Proteomes" id="UP000308267"/>
    </source>
</evidence>
<feature type="region of interest" description="Disordered" evidence="1">
    <location>
        <begin position="291"/>
        <end position="314"/>
    </location>
</feature>